<reference evidence="1" key="1">
    <citation type="journal article" date="2015" name="BMC Genomics">
        <title>Transcriptome profiling of a Rhizobium leguminosarum bv. trifolii rosR mutant reveals the role of the transcriptional regulator RosR in motility, synthesis of cell-surface components, and other cellular processes.</title>
        <authorList>
            <person name="Rachwal K."/>
            <person name="Matczynska E."/>
            <person name="Janczarek M."/>
        </authorList>
    </citation>
    <scope>NUCLEOTIDE SEQUENCE</scope>
    <source>
        <strain evidence="1">Rt24.2</strain>
    </source>
</reference>
<name>A0A1B8R4V7_RHILT</name>
<sequence>MKVDILNDEKVIGHADLGPIDPSMGVAGGRFVPTRDYDPRLHAFVIDGEYNDLEGKAQLTACSAEFGVLRCEGVAIEDFNETVQEINIVILGMAYPEYETAFAS</sequence>
<dbReference type="RefSeq" id="WP_018449557.1">
    <property type="nucleotide sequence ID" value="NZ_MAMO01000166.1"/>
</dbReference>
<dbReference type="GeneID" id="61422748"/>
<proteinExistence type="predicted"/>
<accession>A0A1B8R4V7</accession>
<reference evidence="1" key="2">
    <citation type="journal article" date="2016" name="Front. Microbiol.">
        <title>The Regulatory Protein RosR Affects Rhizobium leguminosarum bv. trifolii Protein Profiles, Cell Surface Properties, and Symbiosis with Clover.</title>
        <authorList>
            <person name="Rachwal K."/>
            <person name="Boguszewska A."/>
            <person name="Kopcinska J."/>
            <person name="Karas M."/>
            <person name="Tchorzewski M."/>
            <person name="Janczarek M."/>
        </authorList>
    </citation>
    <scope>NUCLEOTIDE SEQUENCE</scope>
    <source>
        <strain evidence="1">Rt24.2</strain>
    </source>
</reference>
<evidence type="ECO:0000313" key="1">
    <source>
        <dbReference type="EMBL" id="AOO93477.1"/>
    </source>
</evidence>
<organism evidence="1">
    <name type="scientific">Rhizobium leguminosarum bv. trifolii</name>
    <dbReference type="NCBI Taxonomy" id="386"/>
    <lineage>
        <taxon>Bacteria</taxon>
        <taxon>Pseudomonadati</taxon>
        <taxon>Pseudomonadota</taxon>
        <taxon>Alphaproteobacteria</taxon>
        <taxon>Hyphomicrobiales</taxon>
        <taxon>Rhizobiaceae</taxon>
        <taxon>Rhizobium/Agrobacterium group</taxon>
        <taxon>Rhizobium</taxon>
    </lineage>
</organism>
<protein>
    <submittedName>
        <fullName evidence="1">Uncharacterized protein</fullName>
    </submittedName>
</protein>
<dbReference type="EMBL" id="KX491113">
    <property type="protein sequence ID" value="AOO93477.1"/>
    <property type="molecule type" value="Genomic_DNA"/>
</dbReference>
<dbReference type="AlphaFoldDB" id="A0A1B8R4V7"/>